<keyword evidence="3" id="KW-1185">Reference proteome</keyword>
<feature type="domain" description="Methyltransferase type 11" evidence="1">
    <location>
        <begin position="268"/>
        <end position="362"/>
    </location>
</feature>
<dbReference type="Pfam" id="PF08241">
    <property type="entry name" value="Methyltransf_11"/>
    <property type="match status" value="1"/>
</dbReference>
<proteinExistence type="predicted"/>
<dbReference type="Proteomes" id="UP000050424">
    <property type="component" value="Unassembled WGS sequence"/>
</dbReference>
<protein>
    <recommendedName>
        <fullName evidence="1">Methyltransferase type 11 domain-containing protein</fullName>
    </recommendedName>
</protein>
<dbReference type="InterPro" id="IPR029063">
    <property type="entry name" value="SAM-dependent_MTases_sf"/>
</dbReference>
<dbReference type="Gene3D" id="3.40.50.150">
    <property type="entry name" value="Vaccinia Virus protein VP39"/>
    <property type="match status" value="1"/>
</dbReference>
<gene>
    <name evidence="2" type="ORF">AK830_g4085</name>
</gene>
<evidence type="ECO:0000313" key="2">
    <source>
        <dbReference type="EMBL" id="KPM42457.1"/>
    </source>
</evidence>
<comment type="caution">
    <text evidence="2">The sequence shown here is derived from an EMBL/GenBank/DDBJ whole genome shotgun (WGS) entry which is preliminary data.</text>
</comment>
<reference evidence="2 3" key="1">
    <citation type="submission" date="2015-09" db="EMBL/GenBank/DDBJ databases">
        <title>Draft genome of a European isolate of the apple canker pathogen Neonectria ditissima.</title>
        <authorList>
            <person name="Gomez-Cortecero A."/>
            <person name="Harrison R.J."/>
            <person name="Armitage A.D."/>
        </authorList>
    </citation>
    <scope>NUCLEOTIDE SEQUENCE [LARGE SCALE GENOMIC DNA]</scope>
    <source>
        <strain evidence="2 3">R09/05</strain>
    </source>
</reference>
<dbReference type="GO" id="GO:0008757">
    <property type="term" value="F:S-adenosylmethionine-dependent methyltransferase activity"/>
    <property type="evidence" value="ECO:0007669"/>
    <property type="project" value="InterPro"/>
</dbReference>
<dbReference type="STRING" id="78410.A0A0P7BP40"/>
<name>A0A0P7BP40_9HYPO</name>
<dbReference type="AlphaFoldDB" id="A0A0P7BP40"/>
<dbReference type="CDD" id="cd02440">
    <property type="entry name" value="AdoMet_MTases"/>
    <property type="match status" value="1"/>
</dbReference>
<dbReference type="SUPFAM" id="SSF53335">
    <property type="entry name" value="S-adenosyl-L-methionine-dependent methyltransferases"/>
    <property type="match status" value="1"/>
</dbReference>
<organism evidence="2 3">
    <name type="scientific">Neonectria ditissima</name>
    <dbReference type="NCBI Taxonomy" id="78410"/>
    <lineage>
        <taxon>Eukaryota</taxon>
        <taxon>Fungi</taxon>
        <taxon>Dikarya</taxon>
        <taxon>Ascomycota</taxon>
        <taxon>Pezizomycotina</taxon>
        <taxon>Sordariomycetes</taxon>
        <taxon>Hypocreomycetidae</taxon>
        <taxon>Hypocreales</taxon>
        <taxon>Nectriaceae</taxon>
        <taxon>Neonectria</taxon>
    </lineage>
</organism>
<accession>A0A0P7BP40</accession>
<dbReference type="EMBL" id="LKCW01000048">
    <property type="protein sequence ID" value="KPM42457.1"/>
    <property type="molecule type" value="Genomic_DNA"/>
</dbReference>
<evidence type="ECO:0000259" key="1">
    <source>
        <dbReference type="Pfam" id="PF08241"/>
    </source>
</evidence>
<dbReference type="OrthoDB" id="2013972at2759"/>
<dbReference type="InterPro" id="IPR013216">
    <property type="entry name" value="Methyltransf_11"/>
</dbReference>
<evidence type="ECO:0000313" key="3">
    <source>
        <dbReference type="Proteomes" id="UP000050424"/>
    </source>
</evidence>
<sequence>MAAVHILVIGATGEHKDPGCSRLVSSPQNPDYFPGPSGLEFCSAALKKSHQLTLYLRNPDNLPAAISSNENITVIKGTLEDEAEIGGENMPQPVTDAMKMIFPLLIANKFERAMVLGTCSFTAPQDKGGLKWKASVILVKIIGGSAFEEFQGLGRFVTSQDAKSLKWTLFRVPFLGNGAEAPVNATYTGSGTDVPRGAGYSQDTNRNLKQTLLNMADLDTTAAEAHFSATAARYEKMTGGATRAVARHLLTLPELAGLLTGAGAVLHDNACGTCIVSEEVLQRNPDVTIHATDVAQGMIQLTEAKLGKVSGAQVAIMPAEKLTFADATFTHSITNLGIPFFSDGPAAAREIYRTLRPGGFAVVTSWSHLGYIEDVIVPVQRVVRPDATPFRVPVPQKWFTADGVAQCLREDGGFEEMKVVSYRTWYGAPSKEELVELLISSWKAVFWGTWPEDDQRRFDEELIKQVGRVSQDITLQTGEPGVGVPLDSIIVICRK</sequence>